<organism evidence="1 2">
    <name type="scientific">Methylocystis bryophila</name>
    <dbReference type="NCBI Taxonomy" id="655015"/>
    <lineage>
        <taxon>Bacteria</taxon>
        <taxon>Pseudomonadati</taxon>
        <taxon>Pseudomonadota</taxon>
        <taxon>Alphaproteobacteria</taxon>
        <taxon>Hyphomicrobiales</taxon>
        <taxon>Methylocystaceae</taxon>
        <taxon>Methylocystis</taxon>
    </lineage>
</organism>
<dbReference type="KEGG" id="mbry:B1812_12935"/>
<evidence type="ECO:0000313" key="2">
    <source>
        <dbReference type="Proteomes" id="UP000193978"/>
    </source>
</evidence>
<dbReference type="STRING" id="655015.B1812_12935"/>
<dbReference type="InterPro" id="IPR004195">
    <property type="entry name" value="Head_decoration_D"/>
</dbReference>
<reference evidence="1 2" key="1">
    <citation type="submission" date="2017-02" db="EMBL/GenBank/DDBJ databases">
        <authorList>
            <person name="Peterson S.W."/>
        </authorList>
    </citation>
    <scope>NUCLEOTIDE SEQUENCE [LARGE SCALE GENOMIC DNA]</scope>
    <source>
        <strain evidence="1 2">S285</strain>
    </source>
</reference>
<dbReference type="Proteomes" id="UP000193978">
    <property type="component" value="Chromosome"/>
</dbReference>
<dbReference type="Pfam" id="PF02924">
    <property type="entry name" value="HDPD"/>
    <property type="match status" value="1"/>
</dbReference>
<keyword evidence="2" id="KW-1185">Reference proteome</keyword>
<sequence>MLFAAGVAAAAGTVLGVKAEGNIYWPLTPEASDGTQTPSAILFDEVAPTLSPRVVTVSINIVANRAALIWPPGVTAEQISTFETQLASVANIAVRDA</sequence>
<accession>A0A1W6MWD8</accession>
<protein>
    <submittedName>
        <fullName evidence="1">Uncharacterized protein</fullName>
    </submittedName>
</protein>
<dbReference type="AlphaFoldDB" id="A0A1W6MWD8"/>
<gene>
    <name evidence="1" type="ORF">B1812_12935</name>
</gene>
<proteinExistence type="predicted"/>
<dbReference type="EMBL" id="CP019948">
    <property type="protein sequence ID" value="ARN81836.1"/>
    <property type="molecule type" value="Genomic_DNA"/>
</dbReference>
<evidence type="ECO:0000313" key="1">
    <source>
        <dbReference type="EMBL" id="ARN81836.1"/>
    </source>
</evidence>
<name>A0A1W6MWD8_9HYPH</name>